<organism evidence="1 2">
    <name type="scientific">Burkholderia contaminans</name>
    <dbReference type="NCBI Taxonomy" id="488447"/>
    <lineage>
        <taxon>Bacteria</taxon>
        <taxon>Pseudomonadati</taxon>
        <taxon>Pseudomonadota</taxon>
        <taxon>Betaproteobacteria</taxon>
        <taxon>Burkholderiales</taxon>
        <taxon>Burkholderiaceae</taxon>
        <taxon>Burkholderia</taxon>
        <taxon>Burkholderia cepacia complex</taxon>
    </lineage>
</organism>
<dbReference type="Gene3D" id="3.40.50.720">
    <property type="entry name" value="NAD(P)-binding Rossmann-like Domain"/>
    <property type="match status" value="1"/>
</dbReference>
<reference evidence="1 2" key="1">
    <citation type="submission" date="2018-08" db="EMBL/GenBank/DDBJ databases">
        <title>Comparative analysis of Burkholderia isolates from Puerto Rico.</title>
        <authorList>
            <person name="Hall C."/>
            <person name="Sahl J."/>
            <person name="Wagner D."/>
        </authorList>
    </citation>
    <scope>NUCLEOTIDE SEQUENCE [LARGE SCALE GENOMIC DNA]</scope>
    <source>
        <strain evidence="1 2">Bp9001</strain>
    </source>
</reference>
<evidence type="ECO:0000313" key="1">
    <source>
        <dbReference type="EMBL" id="RQT27445.1"/>
    </source>
</evidence>
<gene>
    <name evidence="1" type="ORF">DF037_18105</name>
</gene>
<proteinExistence type="predicted"/>
<dbReference type="SUPFAM" id="SSF69572">
    <property type="entry name" value="Activating enzymes of the ubiquitin-like proteins"/>
    <property type="match status" value="1"/>
</dbReference>
<dbReference type="EMBL" id="QTQX01000011">
    <property type="protein sequence ID" value="RQT27445.1"/>
    <property type="molecule type" value="Genomic_DNA"/>
</dbReference>
<dbReference type="GO" id="GO:0008641">
    <property type="term" value="F:ubiquitin-like modifier activating enzyme activity"/>
    <property type="evidence" value="ECO:0007669"/>
    <property type="project" value="InterPro"/>
</dbReference>
<sequence>MVAKMALDRYISRLAKILVDSEGVTFNGAQRRLRALTLEVVVGPDATSPAAHSAALTVVSVGRRTFVGGVRLVGAINQPTNCALPLASSSLGEAAEKLGAANFKGAPSRRIVIGTAETAEDGRAIGVWWDGWRAGTGKPGACRRTHSDNPLAGIAAGALAVGMAFEAERGRCQEPVSEIVLWPTLDGHDDAPSFSDVFLPGALWLIGLGNLGQAFLWALAALPYENPGEVSLVLQDRDKISEENWSTSVLVGDETYGALKTRVAEQWALAKGFEVRRIDRMLVATDRLDDTDPRLAFCGVDKVEPRRHMARVGFDCIVDAGLGRKANDFDRYRVTIFNGGRPIDKHFADQEDPRVSDDIPADEAYQRLLGEIGRCGTTEVAGASVAAPYVSAVTAAVAVSRLIAIVSGCDCPPSEVGRLSALGSRRIARPVDAVARGVRHAGRPKSVGSLGGSL</sequence>
<dbReference type="InterPro" id="IPR035985">
    <property type="entry name" value="Ubiquitin-activating_enz"/>
</dbReference>
<dbReference type="AlphaFoldDB" id="A0A3N8QUL5"/>
<evidence type="ECO:0008006" key="3">
    <source>
        <dbReference type="Google" id="ProtNLM"/>
    </source>
</evidence>
<comment type="caution">
    <text evidence="1">The sequence shown here is derived from an EMBL/GenBank/DDBJ whole genome shotgun (WGS) entry which is preliminary data.</text>
</comment>
<protein>
    <recommendedName>
        <fullName evidence="3">Thiamine biosynthesis protein ThiF</fullName>
    </recommendedName>
</protein>
<evidence type="ECO:0000313" key="2">
    <source>
        <dbReference type="Proteomes" id="UP000269271"/>
    </source>
</evidence>
<dbReference type="Proteomes" id="UP000269271">
    <property type="component" value="Unassembled WGS sequence"/>
</dbReference>
<name>A0A3N8QUL5_9BURK</name>
<accession>A0A3N8QUL5</accession>